<name>A0A1I1MRB8_9FLAO</name>
<sequence>MLLQKICREFVVFCSCKLTSMIAPNDHENEVDRIENLKSYNILDTLPEKDYDDITRIAAEICGMPIALISLIDDKRQWFKSHIGLSTTQTPKEYAFCAHAINESNEPFIIQDARKDDRFHDNPLVTGAPNVIFYAGVTLKSQNGLPLGTLCVIDNKPNLLSQSQINSLSALSNQVMNILELRKNKFLLEDALKSLEEKNQDLERFAYVAAHDLKSPLINISSLAELFIEDNKEIIGDESLEMLKLILNSSDNLRGLVEGLLEYSKSDTIIKEKKTSINLEDLIQQVEGLFNYDHKIKMKLNTSLVDVKANKTVVNQVLINLVSNAIKYNDKDEVAIDITVSESSTHYQFYVKDNGPGIALANQKKIFKIFEKLVNYDKFGRTGHGIGLATVKKIVEKSGGTVKVDSQLGEGAKFSFTIKK</sequence>
<evidence type="ECO:0000259" key="5">
    <source>
        <dbReference type="PROSITE" id="PS50109"/>
    </source>
</evidence>
<dbReference type="SMART" id="SM00387">
    <property type="entry name" value="HATPase_c"/>
    <property type="match status" value="1"/>
</dbReference>
<evidence type="ECO:0000256" key="4">
    <source>
        <dbReference type="SAM" id="Coils"/>
    </source>
</evidence>
<dbReference type="STRING" id="870482.SAMN04487987_101477"/>
<dbReference type="PANTHER" id="PTHR43102:SF2">
    <property type="entry name" value="GAF DOMAIN-CONTAINING PROTEIN"/>
    <property type="match status" value="1"/>
</dbReference>
<dbReference type="Pfam" id="PF02518">
    <property type="entry name" value="HATPase_c"/>
    <property type="match status" value="1"/>
</dbReference>
<dbReference type="CDD" id="cd00082">
    <property type="entry name" value="HisKA"/>
    <property type="match status" value="1"/>
</dbReference>
<gene>
    <name evidence="6" type="ORF">SAMN04487987_101477</name>
</gene>
<reference evidence="7" key="1">
    <citation type="submission" date="2016-10" db="EMBL/GenBank/DDBJ databases">
        <authorList>
            <person name="Varghese N."/>
            <person name="Submissions S."/>
        </authorList>
    </citation>
    <scope>NUCLEOTIDE SEQUENCE [LARGE SCALE GENOMIC DNA]</scope>
    <source>
        <strain evidence="7">DSM 25730</strain>
    </source>
</reference>
<dbReference type="SUPFAM" id="SSF47384">
    <property type="entry name" value="Homodimeric domain of signal transducing histidine kinase"/>
    <property type="match status" value="1"/>
</dbReference>
<dbReference type="InterPro" id="IPR003594">
    <property type="entry name" value="HATPase_dom"/>
</dbReference>
<dbReference type="SUPFAM" id="SSF55874">
    <property type="entry name" value="ATPase domain of HSP90 chaperone/DNA topoisomerase II/histidine kinase"/>
    <property type="match status" value="1"/>
</dbReference>
<evidence type="ECO:0000313" key="6">
    <source>
        <dbReference type="EMBL" id="SFC87909.1"/>
    </source>
</evidence>
<comment type="catalytic activity">
    <reaction evidence="1">
        <text>ATP + protein L-histidine = ADP + protein N-phospho-L-histidine.</text>
        <dbReference type="EC" id="2.7.13.3"/>
    </reaction>
</comment>
<dbReference type="GO" id="GO:0000155">
    <property type="term" value="F:phosphorelay sensor kinase activity"/>
    <property type="evidence" value="ECO:0007669"/>
    <property type="project" value="InterPro"/>
</dbReference>
<dbReference type="EMBL" id="FOMI01000001">
    <property type="protein sequence ID" value="SFC87909.1"/>
    <property type="molecule type" value="Genomic_DNA"/>
</dbReference>
<keyword evidence="3" id="KW-0597">Phosphoprotein</keyword>
<dbReference type="Gene3D" id="1.10.287.130">
    <property type="match status" value="1"/>
</dbReference>
<dbReference type="InterPro" id="IPR036097">
    <property type="entry name" value="HisK_dim/P_sf"/>
</dbReference>
<dbReference type="AlphaFoldDB" id="A0A1I1MRB8"/>
<dbReference type="PRINTS" id="PR00344">
    <property type="entry name" value="BCTRLSENSOR"/>
</dbReference>
<keyword evidence="6" id="KW-0808">Transferase</keyword>
<dbReference type="InterPro" id="IPR004358">
    <property type="entry name" value="Sig_transdc_His_kin-like_C"/>
</dbReference>
<dbReference type="PANTHER" id="PTHR43102">
    <property type="entry name" value="SLR1143 PROTEIN"/>
    <property type="match status" value="1"/>
</dbReference>
<dbReference type="Pfam" id="PF01590">
    <property type="entry name" value="GAF"/>
    <property type="match status" value="1"/>
</dbReference>
<proteinExistence type="predicted"/>
<dbReference type="Gene3D" id="3.30.450.40">
    <property type="match status" value="1"/>
</dbReference>
<accession>A0A1I1MRB8</accession>
<dbReference type="InterPro" id="IPR003018">
    <property type="entry name" value="GAF"/>
</dbReference>
<evidence type="ECO:0000256" key="2">
    <source>
        <dbReference type="ARBA" id="ARBA00012438"/>
    </source>
</evidence>
<keyword evidence="7" id="KW-1185">Reference proteome</keyword>
<evidence type="ECO:0000256" key="3">
    <source>
        <dbReference type="ARBA" id="ARBA00022553"/>
    </source>
</evidence>
<keyword evidence="4" id="KW-0175">Coiled coil</keyword>
<organism evidence="6 7">
    <name type="scientific">Algibacter pectinivorans</name>
    <dbReference type="NCBI Taxonomy" id="870482"/>
    <lineage>
        <taxon>Bacteria</taxon>
        <taxon>Pseudomonadati</taxon>
        <taxon>Bacteroidota</taxon>
        <taxon>Flavobacteriia</taxon>
        <taxon>Flavobacteriales</taxon>
        <taxon>Flavobacteriaceae</taxon>
        <taxon>Algibacter</taxon>
    </lineage>
</organism>
<dbReference type="InterPro" id="IPR005467">
    <property type="entry name" value="His_kinase_dom"/>
</dbReference>
<protein>
    <recommendedName>
        <fullName evidence="2">histidine kinase</fullName>
        <ecNumber evidence="2">2.7.13.3</ecNumber>
    </recommendedName>
</protein>
<keyword evidence="6" id="KW-0418">Kinase</keyword>
<dbReference type="Proteomes" id="UP000199439">
    <property type="component" value="Unassembled WGS sequence"/>
</dbReference>
<dbReference type="InterPro" id="IPR036890">
    <property type="entry name" value="HATPase_C_sf"/>
</dbReference>
<dbReference type="Gene3D" id="3.30.565.10">
    <property type="entry name" value="Histidine kinase-like ATPase, C-terminal domain"/>
    <property type="match status" value="1"/>
</dbReference>
<feature type="coiled-coil region" evidence="4">
    <location>
        <begin position="178"/>
        <end position="205"/>
    </location>
</feature>
<dbReference type="SMART" id="SM00065">
    <property type="entry name" value="GAF"/>
    <property type="match status" value="1"/>
</dbReference>
<dbReference type="EC" id="2.7.13.3" evidence="2"/>
<evidence type="ECO:0000313" key="7">
    <source>
        <dbReference type="Proteomes" id="UP000199439"/>
    </source>
</evidence>
<dbReference type="Pfam" id="PF00512">
    <property type="entry name" value="HisKA"/>
    <property type="match status" value="1"/>
</dbReference>
<evidence type="ECO:0000256" key="1">
    <source>
        <dbReference type="ARBA" id="ARBA00000085"/>
    </source>
</evidence>
<dbReference type="InterPro" id="IPR029016">
    <property type="entry name" value="GAF-like_dom_sf"/>
</dbReference>
<dbReference type="SUPFAM" id="SSF55781">
    <property type="entry name" value="GAF domain-like"/>
    <property type="match status" value="1"/>
</dbReference>
<feature type="domain" description="Histidine kinase" evidence="5">
    <location>
        <begin position="208"/>
        <end position="420"/>
    </location>
</feature>
<dbReference type="SMART" id="SM00388">
    <property type="entry name" value="HisKA"/>
    <property type="match status" value="1"/>
</dbReference>
<dbReference type="PROSITE" id="PS50109">
    <property type="entry name" value="HIS_KIN"/>
    <property type="match status" value="1"/>
</dbReference>
<dbReference type="InterPro" id="IPR003661">
    <property type="entry name" value="HisK_dim/P_dom"/>
</dbReference>